<evidence type="ECO:0000313" key="4">
    <source>
        <dbReference type="Proteomes" id="UP000011704"/>
    </source>
</evidence>
<keyword evidence="4" id="KW-1185">Reference proteome</keyword>
<reference evidence="3 4" key="1">
    <citation type="journal article" date="2013" name="Front. Microbiol.">
        <title>The genome of Nitrospina gracilis illuminates the metabolism and evolution of the major marine nitrite oxidizer.</title>
        <authorList>
            <person name="Luecker S."/>
            <person name="Nowka B."/>
            <person name="Rattei T."/>
            <person name="Spieck E."/>
            <person name="and Daims H."/>
        </authorList>
    </citation>
    <scope>NUCLEOTIDE SEQUENCE [LARGE SCALE GENOMIC DNA]</scope>
    <source>
        <strain evidence="3 4">3/211</strain>
    </source>
</reference>
<dbReference type="InParanoid" id="M1YJ00"/>
<evidence type="ECO:0000313" key="3">
    <source>
        <dbReference type="EMBL" id="CCQ90479.1"/>
    </source>
</evidence>
<accession>M1YJ00</accession>
<dbReference type="Gene3D" id="3.10.450.50">
    <property type="match status" value="1"/>
</dbReference>
<sequence length="169" mass="19266">MKRYNRLLPLLVTGVFWIVTAGQAFAADTDALTNVLKKVDQVVCTQPRQIFNFYSADMVIINDDKRILPENRIKDYEVMISELQGLKCEQNRTVLAGNAGEKVGFLLVDELISVTSRLSTDERQHSVCTYVFNKNSGQWKITHEHCSSLPDYTIVPGDDALYYFHNPVY</sequence>
<dbReference type="Proteomes" id="UP000011704">
    <property type="component" value="Unassembled WGS sequence"/>
</dbReference>
<dbReference type="InterPro" id="IPR037401">
    <property type="entry name" value="SnoaL-like"/>
</dbReference>
<feature type="signal peptide" evidence="1">
    <location>
        <begin position="1"/>
        <end position="26"/>
    </location>
</feature>
<feature type="domain" description="SnoaL-like" evidence="2">
    <location>
        <begin position="51"/>
        <end position="149"/>
    </location>
</feature>
<dbReference type="OrthoDB" id="953853at2"/>
<evidence type="ECO:0000259" key="2">
    <source>
        <dbReference type="Pfam" id="PF13474"/>
    </source>
</evidence>
<protein>
    <recommendedName>
        <fullName evidence="2">SnoaL-like domain-containing protein</fullName>
    </recommendedName>
</protein>
<evidence type="ECO:0000256" key="1">
    <source>
        <dbReference type="SAM" id="SignalP"/>
    </source>
</evidence>
<dbReference type="InterPro" id="IPR032710">
    <property type="entry name" value="NTF2-like_dom_sf"/>
</dbReference>
<comment type="caution">
    <text evidence="3">The sequence shown here is derived from an EMBL/GenBank/DDBJ whole genome shotgun (WGS) entry which is preliminary data.</text>
</comment>
<dbReference type="HOGENOM" id="CLU_1576838_0_0_0"/>
<dbReference type="Pfam" id="PF13474">
    <property type="entry name" value="SnoaL_3"/>
    <property type="match status" value="1"/>
</dbReference>
<gene>
    <name evidence="3" type="ORF">NITGR_290079</name>
</gene>
<dbReference type="EMBL" id="CAQJ01000032">
    <property type="protein sequence ID" value="CCQ90479.1"/>
    <property type="molecule type" value="Genomic_DNA"/>
</dbReference>
<keyword evidence="1" id="KW-0732">Signal</keyword>
<feature type="chain" id="PRO_5004019319" description="SnoaL-like domain-containing protein" evidence="1">
    <location>
        <begin position="27"/>
        <end position="169"/>
    </location>
</feature>
<dbReference type="STRING" id="1266370.NITGR_290079"/>
<organism evidence="3 4">
    <name type="scientific">Nitrospina gracilis (strain 3/211)</name>
    <dbReference type="NCBI Taxonomy" id="1266370"/>
    <lineage>
        <taxon>Bacteria</taxon>
        <taxon>Pseudomonadati</taxon>
        <taxon>Nitrospinota/Tectimicrobiota group</taxon>
        <taxon>Nitrospinota</taxon>
        <taxon>Nitrospinia</taxon>
        <taxon>Nitrospinales</taxon>
        <taxon>Nitrospinaceae</taxon>
        <taxon>Nitrospina</taxon>
    </lineage>
</organism>
<proteinExistence type="predicted"/>
<dbReference type="RefSeq" id="WP_005008005.1">
    <property type="nucleotide sequence ID" value="NZ_HG422173.1"/>
</dbReference>
<dbReference type="AlphaFoldDB" id="M1YJ00"/>
<name>M1YJ00_NITG3</name>
<dbReference type="SUPFAM" id="SSF54427">
    <property type="entry name" value="NTF2-like"/>
    <property type="match status" value="1"/>
</dbReference>